<dbReference type="VEuPathDB" id="VectorBase:GPPI018765"/>
<reference evidence="3" key="1">
    <citation type="submission" date="2015-01" db="EMBL/GenBank/DDBJ databases">
        <authorList>
            <person name="Aksoy S."/>
            <person name="Warren W."/>
            <person name="Wilson R.K."/>
        </authorList>
    </citation>
    <scope>NUCLEOTIDE SEQUENCE [LARGE SCALE GENOMIC DNA]</scope>
    <source>
        <strain evidence="3">IAEA</strain>
    </source>
</reference>
<sequence>MPNIRGGAYNDSTKTIIQPLSILTYLLDGGGQKRPTGLEMMMHFHPRSFSLKNTSPSSTRAIRTTTTTTTTKTTAYCMEGVCKLRHSKCHNWCGMKSSQAKNSNKNNDNDDYNDSQRQFTVEFSSVVCCQVVYNIQALPTELTIWLVLAADAVAAAAAAAVTVAALFCVLTLIACLVRCRINFATEIYKQEQTSQSCSIVVRNQSPNFLSGCVQNNLERSTFIYAHTQ</sequence>
<name>A0A1B0B4Q4_9MUSC</name>
<reference evidence="2" key="2">
    <citation type="submission" date="2020-05" db="UniProtKB">
        <authorList>
            <consortium name="EnsemblMetazoa"/>
        </authorList>
    </citation>
    <scope>IDENTIFICATION</scope>
    <source>
        <strain evidence="2">IAEA</strain>
    </source>
</reference>
<protein>
    <submittedName>
        <fullName evidence="2">Uncharacterized protein</fullName>
    </submittedName>
</protein>
<evidence type="ECO:0000313" key="3">
    <source>
        <dbReference type="Proteomes" id="UP000092460"/>
    </source>
</evidence>
<dbReference type="EnsemblMetazoa" id="GPPI018765-RA">
    <property type="protein sequence ID" value="GPPI018765-PA"/>
    <property type="gene ID" value="GPPI018765"/>
</dbReference>
<accession>A0A1B0B4Q4</accession>
<dbReference type="EMBL" id="JXJN01008399">
    <property type="status" value="NOT_ANNOTATED_CDS"/>
    <property type="molecule type" value="Genomic_DNA"/>
</dbReference>
<dbReference type="Proteomes" id="UP000092460">
    <property type="component" value="Unassembled WGS sequence"/>
</dbReference>
<organism evidence="2 3">
    <name type="scientific">Glossina palpalis gambiensis</name>
    <dbReference type="NCBI Taxonomy" id="67801"/>
    <lineage>
        <taxon>Eukaryota</taxon>
        <taxon>Metazoa</taxon>
        <taxon>Ecdysozoa</taxon>
        <taxon>Arthropoda</taxon>
        <taxon>Hexapoda</taxon>
        <taxon>Insecta</taxon>
        <taxon>Pterygota</taxon>
        <taxon>Neoptera</taxon>
        <taxon>Endopterygota</taxon>
        <taxon>Diptera</taxon>
        <taxon>Brachycera</taxon>
        <taxon>Muscomorpha</taxon>
        <taxon>Hippoboscoidea</taxon>
        <taxon>Glossinidae</taxon>
        <taxon>Glossina</taxon>
    </lineage>
</organism>
<feature type="transmembrane region" description="Helical" evidence="1">
    <location>
        <begin position="144"/>
        <end position="177"/>
    </location>
</feature>
<keyword evidence="1" id="KW-0472">Membrane</keyword>
<proteinExistence type="predicted"/>
<evidence type="ECO:0000313" key="2">
    <source>
        <dbReference type="EnsemblMetazoa" id="GPPI018765-PA"/>
    </source>
</evidence>
<evidence type="ECO:0000256" key="1">
    <source>
        <dbReference type="SAM" id="Phobius"/>
    </source>
</evidence>
<keyword evidence="3" id="KW-1185">Reference proteome</keyword>
<keyword evidence="1" id="KW-1133">Transmembrane helix</keyword>
<keyword evidence="1" id="KW-0812">Transmembrane</keyword>
<dbReference type="AlphaFoldDB" id="A0A1B0B4Q4"/>